<accession>A0A8J3VVD9</accession>
<evidence type="ECO:0000256" key="1">
    <source>
        <dbReference type="SAM" id="MobiDB-lite"/>
    </source>
</evidence>
<reference evidence="2" key="1">
    <citation type="submission" date="2021-01" db="EMBL/GenBank/DDBJ databases">
        <title>Whole genome shotgun sequence of Rugosimonospora africana NBRC 104875.</title>
        <authorList>
            <person name="Komaki H."/>
            <person name="Tamura T."/>
        </authorList>
    </citation>
    <scope>NUCLEOTIDE SEQUENCE</scope>
    <source>
        <strain evidence="2">NBRC 104875</strain>
    </source>
</reference>
<proteinExistence type="predicted"/>
<evidence type="ECO:0000313" key="3">
    <source>
        <dbReference type="Proteomes" id="UP000642748"/>
    </source>
</evidence>
<dbReference type="AlphaFoldDB" id="A0A8J3VVD9"/>
<sequence>MWGRTGIRDPINPPATNLLPVRQNGGRYFNTDDRDFVTAYSR</sequence>
<comment type="caution">
    <text evidence="2">The sequence shown here is derived from an EMBL/GenBank/DDBJ whole genome shotgun (WGS) entry which is preliminary data.</text>
</comment>
<name>A0A8J3VVD9_9ACTN</name>
<keyword evidence="3" id="KW-1185">Reference proteome</keyword>
<dbReference type="EMBL" id="BONZ01000100">
    <property type="protein sequence ID" value="GIH20547.1"/>
    <property type="molecule type" value="Genomic_DNA"/>
</dbReference>
<feature type="region of interest" description="Disordered" evidence="1">
    <location>
        <begin position="1"/>
        <end position="24"/>
    </location>
</feature>
<dbReference type="Proteomes" id="UP000642748">
    <property type="component" value="Unassembled WGS sequence"/>
</dbReference>
<gene>
    <name evidence="2" type="ORF">Raf01_87190</name>
</gene>
<evidence type="ECO:0000313" key="2">
    <source>
        <dbReference type="EMBL" id="GIH20547.1"/>
    </source>
</evidence>
<protein>
    <submittedName>
        <fullName evidence="2">Uncharacterized protein</fullName>
    </submittedName>
</protein>
<organism evidence="2 3">
    <name type="scientific">Rugosimonospora africana</name>
    <dbReference type="NCBI Taxonomy" id="556532"/>
    <lineage>
        <taxon>Bacteria</taxon>
        <taxon>Bacillati</taxon>
        <taxon>Actinomycetota</taxon>
        <taxon>Actinomycetes</taxon>
        <taxon>Micromonosporales</taxon>
        <taxon>Micromonosporaceae</taxon>
        <taxon>Rugosimonospora</taxon>
    </lineage>
</organism>